<protein>
    <submittedName>
        <fullName evidence="2">Uncharacterized protein</fullName>
    </submittedName>
</protein>
<feature type="region of interest" description="Disordered" evidence="1">
    <location>
        <begin position="1"/>
        <end position="30"/>
    </location>
</feature>
<reference evidence="2 3" key="1">
    <citation type="journal article" date="2024" name="Commun. Biol.">
        <title>Comparative genomic analysis of thermophilic fungi reveals convergent evolutionary adaptations and gene losses.</title>
        <authorList>
            <person name="Steindorff A.S."/>
            <person name="Aguilar-Pontes M.V."/>
            <person name="Robinson A.J."/>
            <person name="Andreopoulos B."/>
            <person name="LaButti K."/>
            <person name="Kuo A."/>
            <person name="Mondo S."/>
            <person name="Riley R."/>
            <person name="Otillar R."/>
            <person name="Haridas S."/>
            <person name="Lipzen A."/>
            <person name="Grimwood J."/>
            <person name="Schmutz J."/>
            <person name="Clum A."/>
            <person name="Reid I.D."/>
            <person name="Moisan M.C."/>
            <person name="Butler G."/>
            <person name="Nguyen T.T.M."/>
            <person name="Dewar K."/>
            <person name="Conant G."/>
            <person name="Drula E."/>
            <person name="Henrissat B."/>
            <person name="Hansel C."/>
            <person name="Singer S."/>
            <person name="Hutchinson M.I."/>
            <person name="de Vries R.P."/>
            <person name="Natvig D.O."/>
            <person name="Powell A.J."/>
            <person name="Tsang A."/>
            <person name="Grigoriev I.V."/>
        </authorList>
    </citation>
    <scope>NUCLEOTIDE SEQUENCE [LARGE SCALE GENOMIC DNA]</scope>
    <source>
        <strain evidence="2 3">ATCC 24622</strain>
    </source>
</reference>
<dbReference type="EMBL" id="JAZHXJ010000089">
    <property type="protein sequence ID" value="KAL1875705.1"/>
    <property type="molecule type" value="Genomic_DNA"/>
</dbReference>
<evidence type="ECO:0000256" key="1">
    <source>
        <dbReference type="SAM" id="MobiDB-lite"/>
    </source>
</evidence>
<accession>A0ABR3XIW7</accession>
<proteinExistence type="predicted"/>
<dbReference type="Proteomes" id="UP001586593">
    <property type="component" value="Unassembled WGS sequence"/>
</dbReference>
<sequence>MKQQGGRVTRLSAEGTIVTNKRYRSGPPVPTPSVTELLSFSSQRSCLRLKYIFPRYMREWQSSTTPKTELSCLRSRM</sequence>
<gene>
    <name evidence="2" type="ORF">VTK73DRAFT_9960</name>
</gene>
<evidence type="ECO:0000313" key="3">
    <source>
        <dbReference type="Proteomes" id="UP001586593"/>
    </source>
</evidence>
<evidence type="ECO:0000313" key="2">
    <source>
        <dbReference type="EMBL" id="KAL1875705.1"/>
    </source>
</evidence>
<keyword evidence="3" id="KW-1185">Reference proteome</keyword>
<name>A0ABR3XIW7_9PEZI</name>
<organism evidence="2 3">
    <name type="scientific">Phialemonium thermophilum</name>
    <dbReference type="NCBI Taxonomy" id="223376"/>
    <lineage>
        <taxon>Eukaryota</taxon>
        <taxon>Fungi</taxon>
        <taxon>Dikarya</taxon>
        <taxon>Ascomycota</taxon>
        <taxon>Pezizomycotina</taxon>
        <taxon>Sordariomycetes</taxon>
        <taxon>Sordariomycetidae</taxon>
        <taxon>Cephalothecales</taxon>
        <taxon>Cephalothecaceae</taxon>
        <taxon>Phialemonium</taxon>
    </lineage>
</organism>
<comment type="caution">
    <text evidence="2">The sequence shown here is derived from an EMBL/GenBank/DDBJ whole genome shotgun (WGS) entry which is preliminary data.</text>
</comment>